<comment type="caution">
    <text evidence="3">The sequence shown here is derived from an EMBL/GenBank/DDBJ whole genome shotgun (WGS) entry which is preliminary data.</text>
</comment>
<feature type="transmembrane region" description="Helical" evidence="1">
    <location>
        <begin position="12"/>
        <end position="38"/>
    </location>
</feature>
<organism evidence="3 4">
    <name type="scientific">Arthrobacter halodurans</name>
    <dbReference type="NCBI Taxonomy" id="516699"/>
    <lineage>
        <taxon>Bacteria</taxon>
        <taxon>Bacillati</taxon>
        <taxon>Actinomycetota</taxon>
        <taxon>Actinomycetes</taxon>
        <taxon>Micrococcales</taxon>
        <taxon>Micrococcaceae</taxon>
        <taxon>Arthrobacter</taxon>
    </lineage>
</organism>
<keyword evidence="1" id="KW-1133">Transmembrane helix</keyword>
<keyword evidence="1" id="KW-0812">Transmembrane</keyword>
<evidence type="ECO:0000256" key="1">
    <source>
        <dbReference type="SAM" id="Phobius"/>
    </source>
</evidence>
<dbReference type="RefSeq" id="WP_373973156.1">
    <property type="nucleotide sequence ID" value="NZ_JBHDLJ010000016.1"/>
</dbReference>
<dbReference type="Proteomes" id="UP001575652">
    <property type="component" value="Unassembled WGS sequence"/>
</dbReference>
<feature type="domain" description="DUF6286" evidence="2">
    <location>
        <begin position="72"/>
        <end position="178"/>
    </location>
</feature>
<evidence type="ECO:0000313" key="3">
    <source>
        <dbReference type="EMBL" id="MFB0835979.1"/>
    </source>
</evidence>
<protein>
    <submittedName>
        <fullName evidence="3">DUF6286 domain-containing protein</fullName>
    </submittedName>
</protein>
<proteinExistence type="predicted"/>
<gene>
    <name evidence="3" type="ORF">ACETWP_15420</name>
</gene>
<accession>A0ABV4UQP1</accession>
<keyword evidence="4" id="KW-1185">Reference proteome</keyword>
<evidence type="ECO:0000313" key="4">
    <source>
        <dbReference type="Proteomes" id="UP001575652"/>
    </source>
</evidence>
<keyword evidence="1" id="KW-0472">Membrane</keyword>
<sequence length="183" mass="18695">MTNTSLRRRPARVVPATIAALAVTAIGAALAVLGVLRLQDGRWLAAAASLSGAGKLPWGAPGVAAVGGVAALLGLVLLLSGLLPGRTGNVPTPVPAADAVESAEAVVTRRGVEQLVENRIRGLDGVGRSRARLRGNRLRLSVGTPLREHRELAGTVTEAADGILRANLDGRVPTTSVRMVSSS</sequence>
<dbReference type="InterPro" id="IPR046253">
    <property type="entry name" value="DUF6286"/>
</dbReference>
<dbReference type="EMBL" id="JBHDLJ010000016">
    <property type="protein sequence ID" value="MFB0835979.1"/>
    <property type="molecule type" value="Genomic_DNA"/>
</dbReference>
<dbReference type="Pfam" id="PF19803">
    <property type="entry name" value="DUF6286"/>
    <property type="match status" value="1"/>
</dbReference>
<evidence type="ECO:0000259" key="2">
    <source>
        <dbReference type="Pfam" id="PF19803"/>
    </source>
</evidence>
<feature type="transmembrane region" description="Helical" evidence="1">
    <location>
        <begin position="58"/>
        <end position="79"/>
    </location>
</feature>
<reference evidence="3 4" key="1">
    <citation type="submission" date="2024-09" db="EMBL/GenBank/DDBJ databases">
        <authorList>
            <person name="Salinas-Garcia M.A."/>
            <person name="Prieme A."/>
        </authorList>
    </citation>
    <scope>NUCLEOTIDE SEQUENCE [LARGE SCALE GENOMIC DNA]</scope>
    <source>
        <strain evidence="3 4">DSM 21081</strain>
    </source>
</reference>
<name>A0ABV4UQP1_9MICC</name>